<dbReference type="GO" id="GO:0032153">
    <property type="term" value="C:cell division site"/>
    <property type="evidence" value="ECO:0007669"/>
    <property type="project" value="UniProtKB-UniRule"/>
</dbReference>
<evidence type="ECO:0000256" key="3">
    <source>
        <dbReference type="ARBA" id="ARBA00022519"/>
    </source>
</evidence>
<dbReference type="GO" id="GO:0005886">
    <property type="term" value="C:plasma membrane"/>
    <property type="evidence" value="ECO:0007669"/>
    <property type="project" value="UniProtKB-SubCell"/>
</dbReference>
<keyword evidence="8 9" id="KW-0131">Cell cycle</keyword>
<feature type="region of interest" description="Disordered" evidence="10">
    <location>
        <begin position="1"/>
        <end position="33"/>
    </location>
</feature>
<dbReference type="PANTHER" id="PTHR35851:SF1">
    <property type="entry name" value="CELL DIVISION PROTEIN FTSQ"/>
    <property type="match status" value="1"/>
</dbReference>
<dbReference type="InterPro" id="IPR005548">
    <property type="entry name" value="Cell_div_FtsQ/DivIB_C"/>
</dbReference>
<keyword evidence="4 9" id="KW-0132">Cell division</keyword>
<name>A0A916RQW9_9BACT</name>
<comment type="subcellular location">
    <subcellularLocation>
        <location evidence="9">Cell membrane</location>
        <topology evidence="9">Single-pass type II membrane protein</topology>
    </subcellularLocation>
    <subcellularLocation>
        <location evidence="1">Membrane</location>
    </subcellularLocation>
    <text evidence="9">Localizes to the division septum.</text>
</comment>
<keyword evidence="6 9" id="KW-1133">Transmembrane helix</keyword>
<feature type="region of interest" description="Disordered" evidence="10">
    <location>
        <begin position="327"/>
        <end position="349"/>
    </location>
</feature>
<evidence type="ECO:0000256" key="5">
    <source>
        <dbReference type="ARBA" id="ARBA00022692"/>
    </source>
</evidence>
<sequence length="448" mass="48271">MSKRGTAVLDAPEQDYAPETAAPRRSSVTPKRKLRRDFTEDFADEWGDPLGGDDIPVARPRGLRLKFRWGLPRTKWGRIAAGVAALACMGVCALAGMATRNWLMHDARFVVPSASAIEFVGNVHATRDQLLNVFGEDVERNIFYVPLAERRAELEQIPWVAHATVMRLLPNHLRVSVVERTPVAFVRNGSRIGLVDANGVLLGMPPGANGDAHYSFPVVTGISASDPLSTRAARMKIFEQFTSELQGGGDKALNGISEVDLSSPEDLKALISTDGSDILVHFGEDHFLERYQKFEEHLPEWRTLYPKLASVDMRYDTQAVLEMQPGTAQDAGAAAPAPSAAAPASTPVAPAVPEKAETHATTHPEAKVVHAPVRHAAKHPVVRNTVAKSGAKSSKSVKAVSEVAYSVPAKKAGAKPRAHAPAKKTKGHAAAKRTAAAHKKHSSQAVQR</sequence>
<dbReference type="HAMAP" id="MF_00911">
    <property type="entry name" value="FtsQ_subfam"/>
    <property type="match status" value="1"/>
</dbReference>
<dbReference type="PROSITE" id="PS51779">
    <property type="entry name" value="POTRA"/>
    <property type="match status" value="1"/>
</dbReference>
<protein>
    <recommendedName>
        <fullName evidence="9">Cell division protein FtsQ</fullName>
    </recommendedName>
</protein>
<keyword evidence="7 9" id="KW-0472">Membrane</keyword>
<dbReference type="Gene3D" id="3.10.20.310">
    <property type="entry name" value="membrane protein fhac"/>
    <property type="match status" value="1"/>
</dbReference>
<organism evidence="12 13">
    <name type="scientific">Edaphobacter acidisoli</name>
    <dbReference type="NCBI Taxonomy" id="2040573"/>
    <lineage>
        <taxon>Bacteria</taxon>
        <taxon>Pseudomonadati</taxon>
        <taxon>Acidobacteriota</taxon>
        <taxon>Terriglobia</taxon>
        <taxon>Terriglobales</taxon>
        <taxon>Acidobacteriaceae</taxon>
        <taxon>Edaphobacter</taxon>
    </lineage>
</organism>
<evidence type="ECO:0000313" key="12">
    <source>
        <dbReference type="EMBL" id="GGA66036.1"/>
    </source>
</evidence>
<dbReference type="Pfam" id="PF08478">
    <property type="entry name" value="POTRA_1"/>
    <property type="match status" value="1"/>
</dbReference>
<dbReference type="Gene3D" id="3.40.50.11690">
    <property type="entry name" value="Cell division protein FtsQ/DivIB"/>
    <property type="match status" value="1"/>
</dbReference>
<dbReference type="InterPro" id="IPR045335">
    <property type="entry name" value="FtsQ_C_sf"/>
</dbReference>
<dbReference type="PANTHER" id="PTHR35851">
    <property type="entry name" value="CELL DIVISION PROTEIN FTSQ"/>
    <property type="match status" value="1"/>
</dbReference>
<reference evidence="12" key="2">
    <citation type="submission" date="2020-09" db="EMBL/GenBank/DDBJ databases">
        <authorList>
            <person name="Sun Q."/>
            <person name="Zhou Y."/>
        </authorList>
    </citation>
    <scope>NUCLEOTIDE SEQUENCE</scope>
    <source>
        <strain evidence="12">CGMCC 1.15447</strain>
    </source>
</reference>
<comment type="caution">
    <text evidence="12">The sequence shown here is derived from an EMBL/GenBank/DDBJ whole genome shotgun (WGS) entry which is preliminary data.</text>
</comment>
<dbReference type="InterPro" id="IPR013685">
    <property type="entry name" value="POTRA_FtsQ_type"/>
</dbReference>
<dbReference type="GO" id="GO:0090529">
    <property type="term" value="P:cell septum assembly"/>
    <property type="evidence" value="ECO:0007669"/>
    <property type="project" value="InterPro"/>
</dbReference>
<comment type="function">
    <text evidence="9">Essential cell division protein.</text>
</comment>
<dbReference type="EMBL" id="BMJB01000001">
    <property type="protein sequence ID" value="GGA66036.1"/>
    <property type="molecule type" value="Genomic_DNA"/>
</dbReference>
<evidence type="ECO:0000256" key="10">
    <source>
        <dbReference type="SAM" id="MobiDB-lite"/>
    </source>
</evidence>
<accession>A0A916RQW9</accession>
<dbReference type="Proteomes" id="UP000648801">
    <property type="component" value="Unassembled WGS sequence"/>
</dbReference>
<evidence type="ECO:0000256" key="8">
    <source>
        <dbReference type="ARBA" id="ARBA00023306"/>
    </source>
</evidence>
<dbReference type="InterPro" id="IPR034746">
    <property type="entry name" value="POTRA"/>
</dbReference>
<evidence type="ECO:0000259" key="11">
    <source>
        <dbReference type="PROSITE" id="PS51779"/>
    </source>
</evidence>
<evidence type="ECO:0000256" key="7">
    <source>
        <dbReference type="ARBA" id="ARBA00023136"/>
    </source>
</evidence>
<keyword evidence="5 9" id="KW-0812">Transmembrane</keyword>
<evidence type="ECO:0000256" key="2">
    <source>
        <dbReference type="ARBA" id="ARBA00022475"/>
    </source>
</evidence>
<dbReference type="RefSeq" id="WP_188758903.1">
    <property type="nucleotide sequence ID" value="NZ_BMJB01000001.1"/>
</dbReference>
<dbReference type="GO" id="GO:0043093">
    <property type="term" value="P:FtsZ-dependent cytokinesis"/>
    <property type="evidence" value="ECO:0007669"/>
    <property type="project" value="UniProtKB-UniRule"/>
</dbReference>
<feature type="compositionally biased region" description="Low complexity" evidence="10">
    <location>
        <begin position="386"/>
        <end position="407"/>
    </location>
</feature>
<dbReference type="InterPro" id="IPR026579">
    <property type="entry name" value="FtsQ"/>
</dbReference>
<feature type="transmembrane region" description="Helical" evidence="9">
    <location>
        <begin position="76"/>
        <end position="98"/>
    </location>
</feature>
<evidence type="ECO:0000256" key="6">
    <source>
        <dbReference type="ARBA" id="ARBA00022989"/>
    </source>
</evidence>
<feature type="compositionally biased region" description="Basic residues" evidence="10">
    <location>
        <begin position="372"/>
        <end position="381"/>
    </location>
</feature>
<dbReference type="AlphaFoldDB" id="A0A916RQW9"/>
<gene>
    <name evidence="9" type="primary">ftsQ</name>
    <name evidence="12" type="ORF">GCM10011507_17070</name>
</gene>
<keyword evidence="3" id="KW-0997">Cell inner membrane</keyword>
<proteinExistence type="inferred from homology"/>
<keyword evidence="2 9" id="KW-1003">Cell membrane</keyword>
<evidence type="ECO:0000256" key="1">
    <source>
        <dbReference type="ARBA" id="ARBA00004370"/>
    </source>
</evidence>
<dbReference type="Pfam" id="PF03799">
    <property type="entry name" value="FtsQ_DivIB_C"/>
    <property type="match status" value="1"/>
</dbReference>
<feature type="compositionally biased region" description="Basic residues" evidence="10">
    <location>
        <begin position="412"/>
        <end position="442"/>
    </location>
</feature>
<evidence type="ECO:0000256" key="9">
    <source>
        <dbReference type="HAMAP-Rule" id="MF_00911"/>
    </source>
</evidence>
<keyword evidence="13" id="KW-1185">Reference proteome</keyword>
<feature type="region of interest" description="Disordered" evidence="10">
    <location>
        <begin position="372"/>
        <end position="448"/>
    </location>
</feature>
<evidence type="ECO:0000313" key="13">
    <source>
        <dbReference type="Proteomes" id="UP000648801"/>
    </source>
</evidence>
<evidence type="ECO:0000256" key="4">
    <source>
        <dbReference type="ARBA" id="ARBA00022618"/>
    </source>
</evidence>
<reference evidence="12" key="1">
    <citation type="journal article" date="2014" name="Int. J. Syst. Evol. Microbiol.">
        <title>Complete genome sequence of Corynebacterium casei LMG S-19264T (=DSM 44701T), isolated from a smear-ripened cheese.</title>
        <authorList>
            <consortium name="US DOE Joint Genome Institute (JGI-PGF)"/>
            <person name="Walter F."/>
            <person name="Albersmeier A."/>
            <person name="Kalinowski J."/>
            <person name="Ruckert C."/>
        </authorList>
    </citation>
    <scope>NUCLEOTIDE SEQUENCE</scope>
    <source>
        <strain evidence="12">CGMCC 1.15447</strain>
    </source>
</reference>
<comment type="similarity">
    <text evidence="9">Belongs to the FtsQ/DivIB family. FtsQ subfamily.</text>
</comment>
<feature type="domain" description="POTRA" evidence="11">
    <location>
        <begin position="112"/>
        <end position="180"/>
    </location>
</feature>